<reference evidence="3 4" key="1">
    <citation type="submission" date="2019-03" db="EMBL/GenBank/DDBJ databases">
        <title>Metabolic potential of uncultured bacteria and archaea associated with petroleum seepage in deep-sea sediments.</title>
        <authorList>
            <person name="Dong X."/>
            <person name="Hubert C."/>
        </authorList>
    </citation>
    <scope>NUCLEOTIDE SEQUENCE [LARGE SCALE GENOMIC DNA]</scope>
    <source>
        <strain evidence="3">E44_bin18</strain>
    </source>
</reference>
<dbReference type="PANTHER" id="PTHR30619">
    <property type="entry name" value="DNA INTERNALIZATION/COMPETENCE PROTEIN COMEC/REC2"/>
    <property type="match status" value="1"/>
</dbReference>
<dbReference type="PANTHER" id="PTHR30619:SF1">
    <property type="entry name" value="RECOMBINATION PROTEIN 2"/>
    <property type="match status" value="1"/>
</dbReference>
<proteinExistence type="predicted"/>
<feature type="domain" description="PI-PLC Y-box" evidence="2">
    <location>
        <begin position="11"/>
        <end position="110"/>
    </location>
</feature>
<dbReference type="EMBL" id="SOJN01000010">
    <property type="protein sequence ID" value="TET47743.1"/>
    <property type="molecule type" value="Genomic_DNA"/>
</dbReference>
<evidence type="ECO:0000259" key="2">
    <source>
        <dbReference type="PROSITE" id="PS50008"/>
    </source>
</evidence>
<dbReference type="AlphaFoldDB" id="A0A523UZ13"/>
<feature type="region of interest" description="Disordered" evidence="1">
    <location>
        <begin position="269"/>
        <end position="288"/>
    </location>
</feature>
<evidence type="ECO:0000313" key="3">
    <source>
        <dbReference type="EMBL" id="TET47743.1"/>
    </source>
</evidence>
<evidence type="ECO:0000313" key="4">
    <source>
        <dbReference type="Proteomes" id="UP000315525"/>
    </source>
</evidence>
<dbReference type="PROSITE" id="PS50008">
    <property type="entry name" value="PIPLC_Y_DOMAIN"/>
    <property type="match status" value="1"/>
</dbReference>
<protein>
    <recommendedName>
        <fullName evidence="2">PI-PLC Y-box domain-containing protein</fullName>
    </recommendedName>
</protein>
<dbReference type="InterPro" id="IPR052159">
    <property type="entry name" value="Competence_DNA_uptake"/>
</dbReference>
<name>A0A523UZ13_UNCT6</name>
<dbReference type="Proteomes" id="UP000315525">
    <property type="component" value="Unassembled WGS sequence"/>
</dbReference>
<dbReference type="SUPFAM" id="SSF56281">
    <property type="entry name" value="Metallo-hydrolase/oxidoreductase"/>
    <property type="match status" value="1"/>
</dbReference>
<evidence type="ECO:0000256" key="1">
    <source>
        <dbReference type="SAM" id="MobiDB-lite"/>
    </source>
</evidence>
<dbReference type="GO" id="GO:0035556">
    <property type="term" value="P:intracellular signal transduction"/>
    <property type="evidence" value="ECO:0007669"/>
    <property type="project" value="InterPro"/>
</dbReference>
<dbReference type="GO" id="GO:0004435">
    <property type="term" value="F:phosphatidylinositol-4,5-bisphosphate phospholipase C activity"/>
    <property type="evidence" value="ECO:0007669"/>
    <property type="project" value="InterPro"/>
</dbReference>
<dbReference type="InterPro" id="IPR001711">
    <property type="entry name" value="PLipase_C_Pinositol-sp_Y"/>
</dbReference>
<dbReference type="InterPro" id="IPR036866">
    <property type="entry name" value="RibonucZ/Hydroxyglut_hydro"/>
</dbReference>
<dbReference type="GO" id="GO:0006629">
    <property type="term" value="P:lipid metabolic process"/>
    <property type="evidence" value="ECO:0007669"/>
    <property type="project" value="InterPro"/>
</dbReference>
<organism evidence="3 4">
    <name type="scientific">candidate division TA06 bacterium</name>
    <dbReference type="NCBI Taxonomy" id="2250710"/>
    <lineage>
        <taxon>Bacteria</taxon>
        <taxon>Bacteria division TA06</taxon>
    </lineage>
</organism>
<sequence length="363" mass="40634">MPAAKPIDPDDLVIHVLNVGFGDNILLEFPVDDSGKRSYGLVDCYNSKKTKGYLEKLIQKRPGRSHLRFVCATHPHLDHIKGIRSILTDATYCPEEFWESGFRHNSVTYQKILEALSENKIRMVRVSSGMEQYFGKVRITVLSPSVALRNRYATYGVDMNNASVVLRLEHHSEDVLLMAAREYKGNTSLEAERKAGQSVVILAGDAEFDSWAQISQEYPKRERTSKHDPLVKRMVNYLSCAVVKVAHHGSMHSAPLDIYEKMKPELGVVSSKQRRSKREGDRQTLERGLFPHQTSTIALEECDAEILTTDGSHDSQKKTGTGANQTTTEKPGSVVVVVPPGGKARWKKLKDKVKTIPDPPTKV</sequence>
<comment type="caution">
    <text evidence="3">The sequence shown here is derived from an EMBL/GenBank/DDBJ whole genome shotgun (WGS) entry which is preliminary data.</text>
</comment>
<feature type="compositionally biased region" description="Polar residues" evidence="1">
    <location>
        <begin position="318"/>
        <end position="330"/>
    </location>
</feature>
<dbReference type="Gene3D" id="3.60.15.10">
    <property type="entry name" value="Ribonuclease Z/Hydroxyacylglutathione hydrolase-like"/>
    <property type="match status" value="1"/>
</dbReference>
<feature type="compositionally biased region" description="Low complexity" evidence="1">
    <location>
        <begin position="331"/>
        <end position="341"/>
    </location>
</feature>
<gene>
    <name evidence="3" type="ORF">E3J62_00670</name>
</gene>
<accession>A0A523UZ13</accession>
<feature type="region of interest" description="Disordered" evidence="1">
    <location>
        <begin position="307"/>
        <end position="341"/>
    </location>
</feature>